<dbReference type="AlphaFoldDB" id="A0A9W4H249"/>
<dbReference type="Pfam" id="PF10137">
    <property type="entry name" value="CAP12-PCTIR_TIR"/>
    <property type="match status" value="1"/>
</dbReference>
<protein>
    <submittedName>
        <fullName evidence="2">ABC-type sugar transport system, periplasmic component</fullName>
    </submittedName>
</protein>
<evidence type="ECO:0000313" key="2">
    <source>
        <dbReference type="EMBL" id="CAG7644042.1"/>
    </source>
</evidence>
<dbReference type="RefSeq" id="WP_205048573.1">
    <property type="nucleotide sequence ID" value="NZ_CAJVAX010000017.1"/>
</dbReference>
<evidence type="ECO:0000313" key="3">
    <source>
        <dbReference type="Proteomes" id="UP001153328"/>
    </source>
</evidence>
<dbReference type="InterPro" id="IPR019302">
    <property type="entry name" value="CAP12/PCTIR_TIR_dom"/>
</dbReference>
<proteinExistence type="predicted"/>
<keyword evidence="2" id="KW-0813">Transport</keyword>
<gene>
    <name evidence="2" type="ORF">SBRY_30960</name>
</gene>
<dbReference type="Proteomes" id="UP001153328">
    <property type="component" value="Unassembled WGS sequence"/>
</dbReference>
<evidence type="ECO:0000259" key="1">
    <source>
        <dbReference type="Pfam" id="PF10137"/>
    </source>
</evidence>
<keyword evidence="3" id="KW-1185">Reference proteome</keyword>
<name>A0A9W4H249_9ACTN</name>
<sequence>MDRRVFVSSTGDRSLDARRRAVKAAIVAEIRAAGYSPEAFWELGRAADLHWNFDNVDQVMRSCVGAVMIGFPRWTLSQPDASARLVGEYNHYDTAVARTLGLPMMLIVEQGVEERAATWPGASRTVLTRLPEDATADWTRSEEFRRRFTGWLGEMGRRSDVFLGYCSKSRGIAAQINLLLTRHGATVHDWAVDFRSGASILGEIERARATCTAGIFLFTEDDPLDGVAGGAAPRDNVVFEAGHFIASKGKERCLIIRVGDAKMPADLGGTIYLRLAEGAPVDAIESRVQRFLDGNL</sequence>
<reference evidence="2" key="1">
    <citation type="submission" date="2021-06" db="EMBL/GenBank/DDBJ databases">
        <authorList>
            <person name="Arsene-Ploetze F."/>
        </authorList>
    </citation>
    <scope>NUCLEOTIDE SEQUENCE</scope>
    <source>
        <strain evidence="2">SBRY1</strain>
    </source>
</reference>
<dbReference type="GO" id="GO:0050135">
    <property type="term" value="F:NADP+ nucleosidase activity"/>
    <property type="evidence" value="ECO:0007669"/>
    <property type="project" value="InterPro"/>
</dbReference>
<keyword evidence="2" id="KW-0762">Sugar transport</keyword>
<feature type="domain" description="CD-NTase-associated protein 12/Pycsar effector protein TIR" evidence="1">
    <location>
        <begin position="161"/>
        <end position="275"/>
    </location>
</feature>
<organism evidence="2 3">
    <name type="scientific">Actinacidiphila bryophytorum</name>
    <dbReference type="NCBI Taxonomy" id="1436133"/>
    <lineage>
        <taxon>Bacteria</taxon>
        <taxon>Bacillati</taxon>
        <taxon>Actinomycetota</taxon>
        <taxon>Actinomycetes</taxon>
        <taxon>Kitasatosporales</taxon>
        <taxon>Streptomycetaceae</taxon>
        <taxon>Actinacidiphila</taxon>
    </lineage>
</organism>
<dbReference type="EMBL" id="CAJVAX010000017">
    <property type="protein sequence ID" value="CAG7644042.1"/>
    <property type="molecule type" value="Genomic_DNA"/>
</dbReference>
<accession>A0A9W4H249</accession>
<comment type="caution">
    <text evidence="2">The sequence shown here is derived from an EMBL/GenBank/DDBJ whole genome shotgun (WGS) entry which is preliminary data.</text>
</comment>